<evidence type="ECO:0000313" key="5">
    <source>
        <dbReference type="Proteomes" id="UP000594873"/>
    </source>
</evidence>
<name>A0A7T2GLN6_9SPHN</name>
<keyword evidence="5" id="KW-1185">Reference proteome</keyword>
<dbReference type="InterPro" id="IPR050595">
    <property type="entry name" value="Bact_response_regulator"/>
</dbReference>
<evidence type="ECO:0000259" key="3">
    <source>
        <dbReference type="PROSITE" id="PS50110"/>
    </source>
</evidence>
<reference evidence="4 5" key="1">
    <citation type="submission" date="2020-11" db="EMBL/GenBank/DDBJ databases">
        <title>Genome seq and assembly of Sphingosinicella sp.</title>
        <authorList>
            <person name="Chhetri G."/>
        </authorList>
    </citation>
    <scope>NUCLEOTIDE SEQUENCE [LARGE SCALE GENOMIC DNA]</scope>
    <source>
        <strain evidence="4 5">UDD2</strain>
    </source>
</reference>
<dbReference type="SUPFAM" id="SSF52172">
    <property type="entry name" value="CheY-like"/>
    <property type="match status" value="1"/>
</dbReference>
<dbReference type="InterPro" id="IPR001789">
    <property type="entry name" value="Sig_transdc_resp-reg_receiver"/>
</dbReference>
<feature type="domain" description="Response regulatory" evidence="3">
    <location>
        <begin position="4"/>
        <end position="121"/>
    </location>
</feature>
<dbReference type="PANTHER" id="PTHR44591:SF3">
    <property type="entry name" value="RESPONSE REGULATORY DOMAIN-CONTAINING PROTEIN"/>
    <property type="match status" value="1"/>
</dbReference>
<feature type="modified residue" description="4-aspartylphosphate" evidence="2">
    <location>
        <position position="54"/>
    </location>
</feature>
<dbReference type="RefSeq" id="WP_200973010.1">
    <property type="nucleotide sequence ID" value="NZ_CP065592.1"/>
</dbReference>
<sequence length="122" mass="13328">MTTRLLYVDDEDDIREVAAMALELDPELEVRTCSSGFDALVAAAEWQPAIILLDVMMPGMDGPTTLARLRCNAVTAAIPVVFITARTQAHEVEKFKEMGVKGVIAKPFDPMTLAVQARAHLD</sequence>
<evidence type="ECO:0000256" key="2">
    <source>
        <dbReference type="PROSITE-ProRule" id="PRU00169"/>
    </source>
</evidence>
<dbReference type="GO" id="GO:0000160">
    <property type="term" value="P:phosphorelay signal transduction system"/>
    <property type="evidence" value="ECO:0007669"/>
    <property type="project" value="InterPro"/>
</dbReference>
<evidence type="ECO:0000256" key="1">
    <source>
        <dbReference type="ARBA" id="ARBA00022553"/>
    </source>
</evidence>
<accession>A0A7T2GLN6</accession>
<dbReference type="KEGG" id="sflv:IC614_06205"/>
<dbReference type="InterPro" id="IPR011006">
    <property type="entry name" value="CheY-like_superfamily"/>
</dbReference>
<dbReference type="PANTHER" id="PTHR44591">
    <property type="entry name" value="STRESS RESPONSE REGULATOR PROTEIN 1"/>
    <property type="match status" value="1"/>
</dbReference>
<gene>
    <name evidence="4" type="ORF">IC614_06205</name>
</gene>
<dbReference type="EMBL" id="CP065592">
    <property type="protein sequence ID" value="QPQ56150.1"/>
    <property type="molecule type" value="Genomic_DNA"/>
</dbReference>
<dbReference type="Proteomes" id="UP000594873">
    <property type="component" value="Chromosome"/>
</dbReference>
<proteinExistence type="predicted"/>
<dbReference type="CDD" id="cd17552">
    <property type="entry name" value="REC_RR468-like"/>
    <property type="match status" value="1"/>
</dbReference>
<evidence type="ECO:0000313" key="4">
    <source>
        <dbReference type="EMBL" id="QPQ56150.1"/>
    </source>
</evidence>
<dbReference type="PROSITE" id="PS50110">
    <property type="entry name" value="RESPONSE_REGULATORY"/>
    <property type="match status" value="1"/>
</dbReference>
<protein>
    <submittedName>
        <fullName evidence="4">Response regulator</fullName>
    </submittedName>
</protein>
<dbReference type="SMART" id="SM00448">
    <property type="entry name" value="REC"/>
    <property type="match status" value="1"/>
</dbReference>
<dbReference type="Pfam" id="PF00072">
    <property type="entry name" value="Response_reg"/>
    <property type="match status" value="1"/>
</dbReference>
<organism evidence="4 5">
    <name type="scientific">Allosphingosinicella flava</name>
    <dbReference type="NCBI Taxonomy" id="2771430"/>
    <lineage>
        <taxon>Bacteria</taxon>
        <taxon>Pseudomonadati</taxon>
        <taxon>Pseudomonadota</taxon>
        <taxon>Alphaproteobacteria</taxon>
        <taxon>Sphingomonadales</taxon>
        <taxon>Sphingomonadaceae</taxon>
        <taxon>Allosphingosinicella</taxon>
    </lineage>
</organism>
<dbReference type="Gene3D" id="3.40.50.2300">
    <property type="match status" value="1"/>
</dbReference>
<keyword evidence="1 2" id="KW-0597">Phosphoprotein</keyword>
<dbReference type="AlphaFoldDB" id="A0A7T2GLN6"/>